<dbReference type="SUPFAM" id="SSF103473">
    <property type="entry name" value="MFS general substrate transporter"/>
    <property type="match status" value="1"/>
</dbReference>
<protein>
    <submittedName>
        <fullName evidence="10">Protein spinster homolog 1-like</fullName>
    </submittedName>
</protein>
<keyword evidence="5 7" id="KW-0472">Membrane</keyword>
<feature type="transmembrane region" description="Helical" evidence="7">
    <location>
        <begin position="192"/>
        <end position="214"/>
    </location>
</feature>
<evidence type="ECO:0000256" key="1">
    <source>
        <dbReference type="ARBA" id="ARBA00004141"/>
    </source>
</evidence>
<dbReference type="PANTHER" id="PTHR23505">
    <property type="entry name" value="SPINSTER"/>
    <property type="match status" value="1"/>
</dbReference>
<dbReference type="GO" id="GO:0016020">
    <property type="term" value="C:membrane"/>
    <property type="evidence" value="ECO:0007669"/>
    <property type="project" value="UniProtKB-SubCell"/>
</dbReference>
<keyword evidence="4 7" id="KW-1133">Transmembrane helix</keyword>
<keyword evidence="2" id="KW-0813">Transport</keyword>
<keyword evidence="3 7" id="KW-0812">Transmembrane</keyword>
<dbReference type="InterPro" id="IPR020846">
    <property type="entry name" value="MFS_dom"/>
</dbReference>
<dbReference type="KEGG" id="dpte:113790567"/>
<feature type="transmembrane region" description="Helical" evidence="7">
    <location>
        <begin position="358"/>
        <end position="386"/>
    </location>
</feature>
<dbReference type="Gene3D" id="1.20.1250.20">
    <property type="entry name" value="MFS general substrate transporter like domains"/>
    <property type="match status" value="1"/>
</dbReference>
<dbReference type="InterPro" id="IPR036259">
    <property type="entry name" value="MFS_trans_sf"/>
</dbReference>
<feature type="transmembrane region" description="Helical" evidence="7">
    <location>
        <begin position="164"/>
        <end position="186"/>
    </location>
</feature>
<evidence type="ECO:0000256" key="4">
    <source>
        <dbReference type="ARBA" id="ARBA00022989"/>
    </source>
</evidence>
<comment type="similarity">
    <text evidence="6">Belongs to the major facilitator superfamily. Spinster (TC 2.A.1.49) family.</text>
</comment>
<dbReference type="AlphaFoldDB" id="A0A6P6XT52"/>
<evidence type="ECO:0000259" key="8">
    <source>
        <dbReference type="PROSITE" id="PS50850"/>
    </source>
</evidence>
<gene>
    <name evidence="10" type="primary">LOC113790567</name>
</gene>
<dbReference type="RefSeq" id="XP_027196053.1">
    <property type="nucleotide sequence ID" value="XM_027340252.1"/>
</dbReference>
<dbReference type="PANTHER" id="PTHR23505:SF79">
    <property type="entry name" value="PROTEIN SPINSTER"/>
    <property type="match status" value="1"/>
</dbReference>
<evidence type="ECO:0000256" key="6">
    <source>
        <dbReference type="ARBA" id="ARBA00024338"/>
    </source>
</evidence>
<feature type="transmembrane region" description="Helical" evidence="7">
    <location>
        <begin position="127"/>
        <end position="152"/>
    </location>
</feature>
<feature type="transmembrane region" description="Helical" evidence="7">
    <location>
        <begin position="432"/>
        <end position="456"/>
    </location>
</feature>
<dbReference type="InterPro" id="IPR044770">
    <property type="entry name" value="MFS_spinster-like"/>
</dbReference>
<feature type="transmembrane region" description="Helical" evidence="7">
    <location>
        <begin position="328"/>
        <end position="352"/>
    </location>
</feature>
<evidence type="ECO:0000313" key="9">
    <source>
        <dbReference type="Proteomes" id="UP000515146"/>
    </source>
</evidence>
<feature type="transmembrane region" description="Helical" evidence="7">
    <location>
        <begin position="296"/>
        <end position="316"/>
    </location>
</feature>
<feature type="transmembrane region" description="Helical" evidence="7">
    <location>
        <begin position="398"/>
        <end position="420"/>
    </location>
</feature>
<name>A0A6P6XT52_DERPT</name>
<evidence type="ECO:0000256" key="3">
    <source>
        <dbReference type="ARBA" id="ARBA00022692"/>
    </source>
</evidence>
<evidence type="ECO:0000256" key="2">
    <source>
        <dbReference type="ARBA" id="ARBA00022448"/>
    </source>
</evidence>
<feature type="transmembrane region" description="Helical" evidence="7">
    <location>
        <begin position="102"/>
        <end position="121"/>
    </location>
</feature>
<keyword evidence="9" id="KW-1185">Reference proteome</keyword>
<feature type="transmembrane region" description="Helical" evidence="7">
    <location>
        <begin position="71"/>
        <end position="95"/>
    </location>
</feature>
<dbReference type="InParanoid" id="A0A6P6XT52"/>
<organism evidence="9 10">
    <name type="scientific">Dermatophagoides pteronyssinus</name>
    <name type="common">European house dust mite</name>
    <dbReference type="NCBI Taxonomy" id="6956"/>
    <lineage>
        <taxon>Eukaryota</taxon>
        <taxon>Metazoa</taxon>
        <taxon>Ecdysozoa</taxon>
        <taxon>Arthropoda</taxon>
        <taxon>Chelicerata</taxon>
        <taxon>Arachnida</taxon>
        <taxon>Acari</taxon>
        <taxon>Acariformes</taxon>
        <taxon>Sarcoptiformes</taxon>
        <taxon>Astigmata</taxon>
        <taxon>Psoroptidia</taxon>
        <taxon>Analgoidea</taxon>
        <taxon>Pyroglyphidae</taxon>
        <taxon>Dermatophagoidinae</taxon>
        <taxon>Dermatophagoides</taxon>
    </lineage>
</organism>
<sequence>MLRLATKRQTKSYTYHRINSYHPTSLSSSKMFNSYVILTLLVFINLINYMDRFTIAGVLDDIQKYFDINDAIGGLLQTSFIVSYMIFSPLFGFLGDRYSRKYIIIFGVTFWSTMTLASSFVQPHHTYLFFLFRALVGIGEASYATVAPTLIADLFIGNKRSTMLAVFYFAIPVGSGLGYIVGILMSEAFGHWTWALRFTPLFGILSTFGFLFVIEPVRGAVEQANFNRPEPDTNNENSFGSIIQSLTKDIKYLKSIPTYLLTTFGFTCVCFSVGAISWWAPTFMQTANVDTSKEKIGLIFGVIACLGGLSGVLIGYSSSRYFRSIYPYADSWVCAIGVALSIPCILLSIALARQSPTISWFAIFLGVTFLSTNWSVVVDILLYVIIPQRRSTAQSLQILTSHILGDASSPFIIGAISDAFNSNDDKFRSLSFALYLTPIILVFGVLFFGLSAKFILKDEQRCKQMISKGDGGSGMESSTNSESNYGIDLANNIFSKNSFTDANDNIMKFPNQQTDIGTRKNQVDIGFINNLYQYNNDN</sequence>
<feature type="transmembrane region" description="Helical" evidence="7">
    <location>
        <begin position="32"/>
        <end position="51"/>
    </location>
</feature>
<reference evidence="10" key="1">
    <citation type="submission" date="2025-08" db="UniProtKB">
        <authorList>
            <consortium name="RefSeq"/>
        </authorList>
    </citation>
    <scope>IDENTIFICATION</scope>
    <source>
        <strain evidence="10">Airmid</strain>
    </source>
</reference>
<dbReference type="OrthoDB" id="6770063at2759"/>
<dbReference type="OMA" id="YPWIVFA"/>
<dbReference type="GO" id="GO:0022857">
    <property type="term" value="F:transmembrane transporter activity"/>
    <property type="evidence" value="ECO:0007669"/>
    <property type="project" value="InterPro"/>
</dbReference>
<evidence type="ECO:0000313" key="10">
    <source>
        <dbReference type="RefSeq" id="XP_027196053.1"/>
    </source>
</evidence>
<comment type="subcellular location">
    <subcellularLocation>
        <location evidence="1">Membrane</location>
        <topology evidence="1">Multi-pass membrane protein</topology>
    </subcellularLocation>
</comment>
<accession>A0A6P6XT52</accession>
<dbReference type="Proteomes" id="UP000515146">
    <property type="component" value="Unplaced"/>
</dbReference>
<dbReference type="PROSITE" id="PS50850">
    <property type="entry name" value="MFS"/>
    <property type="match status" value="1"/>
</dbReference>
<dbReference type="CDD" id="cd17328">
    <property type="entry name" value="MFS_spinster_like"/>
    <property type="match status" value="1"/>
</dbReference>
<dbReference type="Pfam" id="PF07690">
    <property type="entry name" value="MFS_1"/>
    <property type="match status" value="1"/>
</dbReference>
<feature type="transmembrane region" description="Helical" evidence="7">
    <location>
        <begin position="258"/>
        <end position="280"/>
    </location>
</feature>
<dbReference type="InterPro" id="IPR011701">
    <property type="entry name" value="MFS"/>
</dbReference>
<feature type="domain" description="Major facilitator superfamily (MFS) profile" evidence="8">
    <location>
        <begin position="37"/>
        <end position="461"/>
    </location>
</feature>
<evidence type="ECO:0000256" key="7">
    <source>
        <dbReference type="SAM" id="Phobius"/>
    </source>
</evidence>
<proteinExistence type="inferred from homology"/>
<dbReference type="FunCoup" id="A0A6P6XT52">
    <property type="interactions" value="695"/>
</dbReference>
<evidence type="ECO:0000256" key="5">
    <source>
        <dbReference type="ARBA" id="ARBA00023136"/>
    </source>
</evidence>